<dbReference type="PANTHER" id="PTHR43133">
    <property type="entry name" value="RNA POLYMERASE ECF-TYPE SIGMA FACTO"/>
    <property type="match status" value="1"/>
</dbReference>
<dbReference type="SUPFAM" id="SSF88946">
    <property type="entry name" value="Sigma2 domain of RNA polymerase sigma factors"/>
    <property type="match status" value="1"/>
</dbReference>
<dbReference type="InterPro" id="IPR039425">
    <property type="entry name" value="RNA_pol_sigma-70-like"/>
</dbReference>
<evidence type="ECO:0000313" key="7">
    <source>
        <dbReference type="EMBL" id="SEW53843.1"/>
    </source>
</evidence>
<dbReference type="Gene3D" id="1.10.10.10">
    <property type="entry name" value="Winged helix-like DNA-binding domain superfamily/Winged helix DNA-binding domain"/>
    <property type="match status" value="1"/>
</dbReference>
<dbReference type="InterPro" id="IPR007627">
    <property type="entry name" value="RNA_pol_sigma70_r2"/>
</dbReference>
<dbReference type="RefSeq" id="WP_089901206.1">
    <property type="nucleotide sequence ID" value="NZ_FOJG01000002.1"/>
</dbReference>
<proteinExistence type="inferred from homology"/>
<dbReference type="Proteomes" id="UP000199310">
    <property type="component" value="Unassembled WGS sequence"/>
</dbReference>
<dbReference type="NCBIfam" id="TIGR02985">
    <property type="entry name" value="Sig70_bacteroi1"/>
    <property type="match status" value="1"/>
</dbReference>
<feature type="domain" description="RNA polymerase sigma factor 70 region 4 type 2" evidence="6">
    <location>
        <begin position="125"/>
        <end position="177"/>
    </location>
</feature>
<keyword evidence="8" id="KW-1185">Reference proteome</keyword>
<dbReference type="InterPro" id="IPR013324">
    <property type="entry name" value="RNA_pol_sigma_r3/r4-like"/>
</dbReference>
<evidence type="ECO:0000259" key="6">
    <source>
        <dbReference type="Pfam" id="PF08281"/>
    </source>
</evidence>
<dbReference type="Pfam" id="PF04542">
    <property type="entry name" value="Sigma70_r2"/>
    <property type="match status" value="1"/>
</dbReference>
<dbReference type="OrthoDB" id="659569at2"/>
<dbReference type="PANTHER" id="PTHR43133:SF46">
    <property type="entry name" value="RNA POLYMERASE SIGMA-70 FACTOR ECF SUBFAMILY"/>
    <property type="match status" value="1"/>
</dbReference>
<organism evidence="7 8">
    <name type="scientific">Chitinophaga arvensicola</name>
    <dbReference type="NCBI Taxonomy" id="29529"/>
    <lineage>
        <taxon>Bacteria</taxon>
        <taxon>Pseudomonadati</taxon>
        <taxon>Bacteroidota</taxon>
        <taxon>Chitinophagia</taxon>
        <taxon>Chitinophagales</taxon>
        <taxon>Chitinophagaceae</taxon>
        <taxon>Chitinophaga</taxon>
    </lineage>
</organism>
<evidence type="ECO:0000256" key="2">
    <source>
        <dbReference type="ARBA" id="ARBA00023015"/>
    </source>
</evidence>
<dbReference type="InterPro" id="IPR014284">
    <property type="entry name" value="RNA_pol_sigma-70_dom"/>
</dbReference>
<dbReference type="Gene3D" id="1.10.1740.10">
    <property type="match status" value="1"/>
</dbReference>
<dbReference type="SUPFAM" id="SSF88659">
    <property type="entry name" value="Sigma3 and sigma4 domains of RNA polymerase sigma factors"/>
    <property type="match status" value="1"/>
</dbReference>
<dbReference type="InterPro" id="IPR014327">
    <property type="entry name" value="RNA_pol_sigma70_bacteroid"/>
</dbReference>
<dbReference type="GO" id="GO:0016987">
    <property type="term" value="F:sigma factor activity"/>
    <property type="evidence" value="ECO:0007669"/>
    <property type="project" value="UniProtKB-KW"/>
</dbReference>
<sequence>MINYAALDDVSLLKLMKNGDQEAFTTIYNKYWYPLMQHVMKAVRIYSEAEDIVQEIFVSIWKNRDRLEIQAALSTYLFNSGRYMAIRNIERNITRSNYLQHLSDQLDNGGVPSPETLLHMRDLEERIEQAIQSLPDKMREIFNLSRKEQLSYREIAEQLGISEETVRKQVSNALNRLRMQVGYAPAGLVFLLSVIPHMHG</sequence>
<evidence type="ECO:0000259" key="5">
    <source>
        <dbReference type="Pfam" id="PF04542"/>
    </source>
</evidence>
<accession>A0A1I0SB12</accession>
<dbReference type="InterPro" id="IPR013325">
    <property type="entry name" value="RNA_pol_sigma_r2"/>
</dbReference>
<evidence type="ECO:0000256" key="3">
    <source>
        <dbReference type="ARBA" id="ARBA00023082"/>
    </source>
</evidence>
<evidence type="ECO:0000256" key="4">
    <source>
        <dbReference type="ARBA" id="ARBA00023163"/>
    </source>
</evidence>
<dbReference type="InterPro" id="IPR013249">
    <property type="entry name" value="RNA_pol_sigma70_r4_t2"/>
</dbReference>
<name>A0A1I0SB12_9BACT</name>
<dbReference type="Pfam" id="PF08281">
    <property type="entry name" value="Sigma70_r4_2"/>
    <property type="match status" value="1"/>
</dbReference>
<comment type="similarity">
    <text evidence="1">Belongs to the sigma-70 factor family. ECF subfamily.</text>
</comment>
<keyword evidence="4" id="KW-0804">Transcription</keyword>
<reference evidence="8" key="1">
    <citation type="submission" date="2016-10" db="EMBL/GenBank/DDBJ databases">
        <authorList>
            <person name="Varghese N."/>
            <person name="Submissions S."/>
        </authorList>
    </citation>
    <scope>NUCLEOTIDE SEQUENCE [LARGE SCALE GENOMIC DNA]</scope>
    <source>
        <strain evidence="8">DSM 3695</strain>
    </source>
</reference>
<dbReference type="GO" id="GO:0003677">
    <property type="term" value="F:DNA binding"/>
    <property type="evidence" value="ECO:0007669"/>
    <property type="project" value="InterPro"/>
</dbReference>
<evidence type="ECO:0000256" key="1">
    <source>
        <dbReference type="ARBA" id="ARBA00010641"/>
    </source>
</evidence>
<dbReference type="AlphaFoldDB" id="A0A1I0SB12"/>
<feature type="domain" description="RNA polymerase sigma-70 region 2" evidence="5">
    <location>
        <begin position="33"/>
        <end position="91"/>
    </location>
</feature>
<dbReference type="GO" id="GO:0006352">
    <property type="term" value="P:DNA-templated transcription initiation"/>
    <property type="evidence" value="ECO:0007669"/>
    <property type="project" value="InterPro"/>
</dbReference>
<keyword evidence="2" id="KW-0805">Transcription regulation</keyword>
<gene>
    <name evidence="7" type="ORF">SAMN04488122_5713</name>
</gene>
<dbReference type="InterPro" id="IPR036388">
    <property type="entry name" value="WH-like_DNA-bd_sf"/>
</dbReference>
<evidence type="ECO:0000313" key="8">
    <source>
        <dbReference type="Proteomes" id="UP000199310"/>
    </source>
</evidence>
<dbReference type="CDD" id="cd06171">
    <property type="entry name" value="Sigma70_r4"/>
    <property type="match status" value="1"/>
</dbReference>
<protein>
    <submittedName>
        <fullName evidence="7">RNA polymerase sigma-70 factor, ECF subfamily</fullName>
    </submittedName>
</protein>
<dbReference type="EMBL" id="FOJG01000002">
    <property type="protein sequence ID" value="SEW53843.1"/>
    <property type="molecule type" value="Genomic_DNA"/>
</dbReference>
<dbReference type="STRING" id="29529.SAMN04488122_5713"/>
<dbReference type="NCBIfam" id="TIGR02937">
    <property type="entry name" value="sigma70-ECF"/>
    <property type="match status" value="1"/>
</dbReference>
<keyword evidence="3" id="KW-0731">Sigma factor</keyword>